<dbReference type="EMBL" id="DXBO01000098">
    <property type="protein sequence ID" value="HIZ48344.1"/>
    <property type="molecule type" value="Genomic_DNA"/>
</dbReference>
<protein>
    <submittedName>
        <fullName evidence="1">Uncharacterized protein</fullName>
    </submittedName>
</protein>
<dbReference type="Gene3D" id="1.25.10.10">
    <property type="entry name" value="Leucine-rich Repeat Variant"/>
    <property type="match status" value="1"/>
</dbReference>
<dbReference type="InterPro" id="IPR016024">
    <property type="entry name" value="ARM-type_fold"/>
</dbReference>
<evidence type="ECO:0000313" key="2">
    <source>
        <dbReference type="Proteomes" id="UP000824031"/>
    </source>
</evidence>
<reference evidence="1" key="2">
    <citation type="submission" date="2021-04" db="EMBL/GenBank/DDBJ databases">
        <authorList>
            <person name="Gilroy R."/>
        </authorList>
    </citation>
    <scope>NUCLEOTIDE SEQUENCE</scope>
    <source>
        <strain evidence="1">3436</strain>
    </source>
</reference>
<dbReference type="SUPFAM" id="SSF48371">
    <property type="entry name" value="ARM repeat"/>
    <property type="match status" value="1"/>
</dbReference>
<organism evidence="1 2">
    <name type="scientific">Candidatus Gemmiger excrementavium</name>
    <dbReference type="NCBI Taxonomy" id="2838608"/>
    <lineage>
        <taxon>Bacteria</taxon>
        <taxon>Bacillati</taxon>
        <taxon>Bacillota</taxon>
        <taxon>Clostridia</taxon>
        <taxon>Eubacteriales</taxon>
        <taxon>Gemmiger</taxon>
    </lineage>
</organism>
<comment type="caution">
    <text evidence="1">The sequence shown here is derived from an EMBL/GenBank/DDBJ whole genome shotgun (WGS) entry which is preliminary data.</text>
</comment>
<proteinExistence type="predicted"/>
<evidence type="ECO:0000313" key="1">
    <source>
        <dbReference type="EMBL" id="HIZ48344.1"/>
    </source>
</evidence>
<gene>
    <name evidence="1" type="ORF">H9810_06490</name>
</gene>
<name>A0A9D2F2J7_9FIRM</name>
<dbReference type="Proteomes" id="UP000824031">
    <property type="component" value="Unassembled WGS sequence"/>
</dbReference>
<dbReference type="AlphaFoldDB" id="A0A9D2F2J7"/>
<reference evidence="1" key="1">
    <citation type="journal article" date="2021" name="PeerJ">
        <title>Extensive microbial diversity within the chicken gut microbiome revealed by metagenomics and culture.</title>
        <authorList>
            <person name="Gilroy R."/>
            <person name="Ravi A."/>
            <person name="Getino M."/>
            <person name="Pursley I."/>
            <person name="Horton D.L."/>
            <person name="Alikhan N.F."/>
            <person name="Baker D."/>
            <person name="Gharbi K."/>
            <person name="Hall N."/>
            <person name="Watson M."/>
            <person name="Adriaenssens E.M."/>
            <person name="Foster-Nyarko E."/>
            <person name="Jarju S."/>
            <person name="Secka A."/>
            <person name="Antonio M."/>
            <person name="Oren A."/>
            <person name="Chaudhuri R.R."/>
            <person name="La Ragione R."/>
            <person name="Hildebrand F."/>
            <person name="Pallen M.J."/>
        </authorList>
    </citation>
    <scope>NUCLEOTIDE SEQUENCE</scope>
    <source>
        <strain evidence="1">3436</strain>
    </source>
</reference>
<sequence length="216" mass="24255">MEQETLRERLKSKPDPERLAAEAGADPALLAALLEMAESECTALRYSATKAVRILSGQRPEQVYLHYAAVVPWLRASNSFVKWDGILTLGNLAAVDRENRFAPLYGEYFGLLRDPQMVTAANVVRSAWKFSLARPEWEPDITRRLLEVPEVPYLHHGAPSPECNRVLCGHLLDCFDRYFDRAQEQGALLAFAQSQLHSPRKGTAKAAARFLRRHGG</sequence>
<accession>A0A9D2F2J7</accession>
<dbReference type="InterPro" id="IPR011989">
    <property type="entry name" value="ARM-like"/>
</dbReference>